<dbReference type="InterPro" id="IPR034646">
    <property type="entry name" value="ADCK3_dom"/>
</dbReference>
<evidence type="ECO:0000313" key="8">
    <source>
        <dbReference type="Proteomes" id="UP000232323"/>
    </source>
</evidence>
<evidence type="ECO:0000256" key="4">
    <source>
        <dbReference type="ARBA" id="ARBA00022840"/>
    </source>
</evidence>
<evidence type="ECO:0000256" key="3">
    <source>
        <dbReference type="ARBA" id="ARBA00022741"/>
    </source>
</evidence>
<keyword evidence="3" id="KW-0547">Nucleotide-binding</keyword>
<evidence type="ECO:0000259" key="6">
    <source>
        <dbReference type="Pfam" id="PF03109"/>
    </source>
</evidence>
<dbReference type="InterPro" id="IPR011009">
    <property type="entry name" value="Kinase-like_dom_sf"/>
</dbReference>
<dbReference type="SUPFAM" id="SSF56112">
    <property type="entry name" value="Protein kinase-like (PK-like)"/>
    <property type="match status" value="1"/>
</dbReference>
<keyword evidence="2" id="KW-0808">Transferase</keyword>
<comment type="caution">
    <text evidence="7">The sequence shown here is derived from an EMBL/GenBank/DDBJ whole genome shotgun (WGS) entry which is preliminary data.</text>
</comment>
<name>A0A250X2Q0_9CHLO</name>
<dbReference type="STRING" id="1157962.A0A250X2Q0"/>
<feature type="region of interest" description="Disordered" evidence="5">
    <location>
        <begin position="55"/>
        <end position="104"/>
    </location>
</feature>
<feature type="domain" description="ABC1 atypical kinase-like" evidence="6">
    <location>
        <begin position="338"/>
        <end position="623"/>
    </location>
</feature>
<feature type="compositionally biased region" description="Low complexity" evidence="5">
    <location>
        <begin position="85"/>
        <end position="97"/>
    </location>
</feature>
<dbReference type="GO" id="GO:0005524">
    <property type="term" value="F:ATP binding"/>
    <property type="evidence" value="ECO:0007669"/>
    <property type="project" value="UniProtKB-KW"/>
</dbReference>
<dbReference type="Proteomes" id="UP000232323">
    <property type="component" value="Unassembled WGS sequence"/>
</dbReference>
<dbReference type="PANTHER" id="PTHR43851">
    <property type="match status" value="1"/>
</dbReference>
<dbReference type="CDD" id="cd13970">
    <property type="entry name" value="ABC1_ADCK3"/>
    <property type="match status" value="1"/>
</dbReference>
<comment type="similarity">
    <text evidence="1">Belongs to the protein kinase superfamily. ADCK protein kinase family.</text>
</comment>
<dbReference type="AlphaFoldDB" id="A0A250X2Q0"/>
<sequence>MSWLTPKHLDDASRILKGLGLVVAERAADSSFVRKAAAADYQVTLNHLAHILKSSSTSPATPEASADTSPASQSANAGMVAQDLSSSPHSHPYVHSVEAPSKHSIKDASAGIHTTSHFLKAYPEGSMDDGQNSDKAATGMHLNHNREPLILQPAVTSGSVTQTSNKHASSSHQPINALEPTSSPSVRAVPPLSSQTSQLPPLSPPHVSEVSYSSPSSSSTSSSSTASAQQTKRVLRERRVPESQLGRAFGFASMGASLLFGTMGDSLGRAWSGTSSPTIAKEGGASSSYNNIITEANAERLANALCRMRGAALKIGQMLSIQDENLLPPQVQAALERVRQGADVMPRTQLESVMNNELGRDWQQLVADFEWQPTAAASIGQVHIATLLDGRKAAMKIQYPGVARSIDSDVDNLMRLISIANIMPKGLYVEKAVAVAKRELALECDYSWELGAQQRFRELVKQDPEFSSLVHVPRTVPELSTSRIMTSEWVNGVPIDKVRDMSQEVRDHVGTLLLRLTLRELFDWRFMQTDPNWGNFLYEAPTVFSKASSSAEVLQPDAISAASTSHTASSSGSMADSRAKRVGPGILHLIDFGAAKEFPAVFVREYMEMVKGCADRNHKVVINQSIKLGFLTGDESQVMKDAHCEAGFVVGLPFAAEGLYDFGAPVKMTSRVSELGSVMLKHRLTPPPEDSYSLHRKLSGAFLACMKLKARVPCRDLFVEAYERQKKGGNRS</sequence>
<dbReference type="OrthoDB" id="201153at2759"/>
<protein>
    <recommendedName>
        <fullName evidence="6">ABC1 atypical kinase-like domain-containing protein</fullName>
    </recommendedName>
</protein>
<evidence type="ECO:0000313" key="7">
    <source>
        <dbReference type="EMBL" id="GAX77030.1"/>
    </source>
</evidence>
<dbReference type="GO" id="GO:0006744">
    <property type="term" value="P:ubiquinone biosynthetic process"/>
    <property type="evidence" value="ECO:0007669"/>
    <property type="project" value="TreeGrafter"/>
</dbReference>
<dbReference type="Pfam" id="PF03109">
    <property type="entry name" value="ABC1"/>
    <property type="match status" value="1"/>
</dbReference>
<dbReference type="GO" id="GO:0016740">
    <property type="term" value="F:transferase activity"/>
    <property type="evidence" value="ECO:0007669"/>
    <property type="project" value="UniProtKB-KW"/>
</dbReference>
<evidence type="ECO:0000256" key="1">
    <source>
        <dbReference type="ARBA" id="ARBA00009670"/>
    </source>
</evidence>
<dbReference type="InterPro" id="IPR004147">
    <property type="entry name" value="ABC1_dom"/>
</dbReference>
<feature type="compositionally biased region" description="Polar residues" evidence="5">
    <location>
        <begin position="157"/>
        <end position="185"/>
    </location>
</feature>
<feature type="compositionally biased region" description="Low complexity" evidence="5">
    <location>
        <begin position="190"/>
        <end position="228"/>
    </location>
</feature>
<feature type="region of interest" description="Disordered" evidence="5">
    <location>
        <begin position="157"/>
        <end position="241"/>
    </location>
</feature>
<proteinExistence type="inferred from homology"/>
<gene>
    <name evidence="7" type="ORF">CEUSTIGMA_g4477.t1</name>
</gene>
<keyword evidence="8" id="KW-1185">Reference proteome</keyword>
<organism evidence="7 8">
    <name type="scientific">Chlamydomonas eustigma</name>
    <dbReference type="NCBI Taxonomy" id="1157962"/>
    <lineage>
        <taxon>Eukaryota</taxon>
        <taxon>Viridiplantae</taxon>
        <taxon>Chlorophyta</taxon>
        <taxon>core chlorophytes</taxon>
        <taxon>Chlorophyceae</taxon>
        <taxon>CS clade</taxon>
        <taxon>Chlamydomonadales</taxon>
        <taxon>Chlamydomonadaceae</taxon>
        <taxon>Chlamydomonas</taxon>
    </lineage>
</organism>
<accession>A0A250X2Q0</accession>
<feature type="compositionally biased region" description="Low complexity" evidence="5">
    <location>
        <begin position="55"/>
        <end position="72"/>
    </location>
</feature>
<evidence type="ECO:0000256" key="5">
    <source>
        <dbReference type="SAM" id="MobiDB-lite"/>
    </source>
</evidence>
<dbReference type="EMBL" id="BEGY01000021">
    <property type="protein sequence ID" value="GAX77030.1"/>
    <property type="molecule type" value="Genomic_DNA"/>
</dbReference>
<reference evidence="7 8" key="1">
    <citation type="submission" date="2017-08" db="EMBL/GenBank/DDBJ databases">
        <title>Acidophilic green algal genome provides insights into adaptation to an acidic environment.</title>
        <authorList>
            <person name="Hirooka S."/>
            <person name="Hirose Y."/>
            <person name="Kanesaki Y."/>
            <person name="Higuchi S."/>
            <person name="Fujiwara T."/>
            <person name="Onuma R."/>
            <person name="Era A."/>
            <person name="Ohbayashi R."/>
            <person name="Uzuka A."/>
            <person name="Nozaki H."/>
            <person name="Yoshikawa H."/>
            <person name="Miyagishima S.Y."/>
        </authorList>
    </citation>
    <scope>NUCLEOTIDE SEQUENCE [LARGE SCALE GENOMIC DNA]</scope>
    <source>
        <strain evidence="7 8">NIES-2499</strain>
    </source>
</reference>
<dbReference type="PANTHER" id="PTHR43851:SF3">
    <property type="entry name" value="COENZYME Q8"/>
    <property type="match status" value="1"/>
</dbReference>
<evidence type="ECO:0000256" key="2">
    <source>
        <dbReference type="ARBA" id="ARBA00022679"/>
    </source>
</evidence>
<keyword evidence="4" id="KW-0067">ATP-binding</keyword>
<dbReference type="InterPro" id="IPR051409">
    <property type="entry name" value="Atypical_kinase_ADCK"/>
</dbReference>